<keyword evidence="5" id="KW-1015">Disulfide bond</keyword>
<reference evidence="9" key="1">
    <citation type="submission" date="2021-02" db="EMBL/GenBank/DDBJ databases">
        <authorList>
            <person name="Nowell W R."/>
        </authorList>
    </citation>
    <scope>NUCLEOTIDE SEQUENCE</scope>
    <source>
        <strain evidence="9">Ploen Becks lab</strain>
    </source>
</reference>
<feature type="signal peptide" evidence="7">
    <location>
        <begin position="1"/>
        <end position="19"/>
    </location>
</feature>
<dbReference type="Proteomes" id="UP000663879">
    <property type="component" value="Unassembled WGS sequence"/>
</dbReference>
<keyword evidence="10" id="KW-1185">Reference proteome</keyword>
<gene>
    <name evidence="9" type="ORF">OXX778_LOCUS668</name>
</gene>
<keyword evidence="7" id="KW-0732">Signal</keyword>
<name>A0A813M2U3_9BILA</name>
<dbReference type="GO" id="GO:0008083">
    <property type="term" value="F:growth factor activity"/>
    <property type="evidence" value="ECO:0007669"/>
    <property type="project" value="UniProtKB-KW"/>
</dbReference>
<dbReference type="PROSITE" id="PS51362">
    <property type="entry name" value="TGF_BETA_2"/>
    <property type="match status" value="1"/>
</dbReference>
<dbReference type="Pfam" id="PF00019">
    <property type="entry name" value="TGF_beta"/>
    <property type="match status" value="2"/>
</dbReference>
<dbReference type="SUPFAM" id="SSF57501">
    <property type="entry name" value="Cystine-knot cytokines"/>
    <property type="match status" value="2"/>
</dbReference>
<dbReference type="InterPro" id="IPR017948">
    <property type="entry name" value="TGFb_CS"/>
</dbReference>
<dbReference type="GO" id="GO:0005125">
    <property type="term" value="F:cytokine activity"/>
    <property type="evidence" value="ECO:0007669"/>
    <property type="project" value="TreeGrafter"/>
</dbReference>
<evidence type="ECO:0000256" key="2">
    <source>
        <dbReference type="ARBA" id="ARBA00006656"/>
    </source>
</evidence>
<comment type="subcellular location">
    <subcellularLocation>
        <location evidence="1">Secreted</location>
    </subcellularLocation>
</comment>
<feature type="domain" description="TGF-beta family profile" evidence="8">
    <location>
        <begin position="34"/>
        <end position="178"/>
    </location>
</feature>
<dbReference type="InterPro" id="IPR001839">
    <property type="entry name" value="TGF-b_C"/>
</dbReference>
<dbReference type="PANTHER" id="PTHR11848">
    <property type="entry name" value="TGF-BETA FAMILY"/>
    <property type="match status" value="1"/>
</dbReference>
<comment type="caution">
    <text evidence="9">The sequence shown here is derived from an EMBL/GenBank/DDBJ whole genome shotgun (WGS) entry which is preliminary data.</text>
</comment>
<dbReference type="SMART" id="SM00204">
    <property type="entry name" value="TGFB"/>
    <property type="match status" value="1"/>
</dbReference>
<feature type="chain" id="PRO_5032890803" description="TGF-beta family profile domain-containing protein" evidence="7">
    <location>
        <begin position="20"/>
        <end position="178"/>
    </location>
</feature>
<dbReference type="CDD" id="cd13756">
    <property type="entry name" value="TGF_beta_BMPs_GDFs"/>
    <property type="match status" value="1"/>
</dbReference>
<dbReference type="Gene3D" id="2.10.90.10">
    <property type="entry name" value="Cystine-knot cytokines"/>
    <property type="match status" value="1"/>
</dbReference>
<evidence type="ECO:0000313" key="10">
    <source>
        <dbReference type="Proteomes" id="UP000663879"/>
    </source>
</evidence>
<dbReference type="PRINTS" id="PR00669">
    <property type="entry name" value="INHIBINA"/>
</dbReference>
<dbReference type="InterPro" id="IPR029034">
    <property type="entry name" value="Cystine-knot_cytokine"/>
</dbReference>
<evidence type="ECO:0000259" key="8">
    <source>
        <dbReference type="PROSITE" id="PS51362"/>
    </source>
</evidence>
<comment type="similarity">
    <text evidence="2 6">Belongs to the TGF-beta family.</text>
</comment>
<dbReference type="OrthoDB" id="5949851at2759"/>
<dbReference type="PANTHER" id="PTHR11848:SF302">
    <property type="entry name" value="TGF-BETA FAMILY PROFILE DOMAIN-CONTAINING PROTEIN"/>
    <property type="match status" value="1"/>
</dbReference>
<dbReference type="GO" id="GO:0005615">
    <property type="term" value="C:extracellular space"/>
    <property type="evidence" value="ECO:0007669"/>
    <property type="project" value="TreeGrafter"/>
</dbReference>
<dbReference type="InterPro" id="IPR015615">
    <property type="entry name" value="TGF-beta-rel"/>
</dbReference>
<accession>A0A813M2U3</accession>
<evidence type="ECO:0000313" key="9">
    <source>
        <dbReference type="EMBL" id="CAF0708772.1"/>
    </source>
</evidence>
<evidence type="ECO:0000256" key="3">
    <source>
        <dbReference type="ARBA" id="ARBA00022525"/>
    </source>
</evidence>
<proteinExistence type="inferred from homology"/>
<evidence type="ECO:0000256" key="5">
    <source>
        <dbReference type="ARBA" id="ARBA00023157"/>
    </source>
</evidence>
<keyword evidence="3" id="KW-0964">Secreted</keyword>
<organism evidence="9 10">
    <name type="scientific">Brachionus calyciflorus</name>
    <dbReference type="NCBI Taxonomy" id="104777"/>
    <lineage>
        <taxon>Eukaryota</taxon>
        <taxon>Metazoa</taxon>
        <taxon>Spiralia</taxon>
        <taxon>Gnathifera</taxon>
        <taxon>Rotifera</taxon>
        <taxon>Eurotatoria</taxon>
        <taxon>Monogononta</taxon>
        <taxon>Pseudotrocha</taxon>
        <taxon>Ploima</taxon>
        <taxon>Brachionidae</taxon>
        <taxon>Brachionus</taxon>
    </lineage>
</organism>
<evidence type="ECO:0000256" key="1">
    <source>
        <dbReference type="ARBA" id="ARBA00004613"/>
    </source>
</evidence>
<dbReference type="EMBL" id="CAJNOC010000036">
    <property type="protein sequence ID" value="CAF0708772.1"/>
    <property type="molecule type" value="Genomic_DNA"/>
</dbReference>
<sequence>MKLTSLVLIVIDLISIINSFEQYFFDNQTELIDRPKRSSYRKYPKLNSGCRKIDFHVNFHELGWDKWIIYPKVFNAHLCVGTCHLPKLAPQILRKRKDNRHFGGAGGGGVIPRSLVKKLSNHAQVMSILEFKYPGLNRQMTKCVSTRLKPLTVISLDEMGRIKTKQYNDMIVEECGCK</sequence>
<evidence type="ECO:0000256" key="7">
    <source>
        <dbReference type="SAM" id="SignalP"/>
    </source>
</evidence>
<protein>
    <recommendedName>
        <fullName evidence="8">TGF-beta family profile domain-containing protein</fullName>
    </recommendedName>
</protein>
<dbReference type="AlphaFoldDB" id="A0A813M2U3"/>
<evidence type="ECO:0000256" key="4">
    <source>
        <dbReference type="ARBA" id="ARBA00023030"/>
    </source>
</evidence>
<evidence type="ECO:0000256" key="6">
    <source>
        <dbReference type="RuleBase" id="RU000354"/>
    </source>
</evidence>
<keyword evidence="4 6" id="KW-0339">Growth factor</keyword>
<dbReference type="PROSITE" id="PS00250">
    <property type="entry name" value="TGF_BETA_1"/>
    <property type="match status" value="1"/>
</dbReference>